<dbReference type="InterPro" id="IPR051046">
    <property type="entry name" value="MurCDEF_CellWall_CoF430Synth"/>
</dbReference>
<evidence type="ECO:0000313" key="16">
    <source>
        <dbReference type="Proteomes" id="UP000249522"/>
    </source>
</evidence>
<evidence type="ECO:0000256" key="7">
    <source>
        <dbReference type="ARBA" id="ARBA00022984"/>
    </source>
</evidence>
<dbReference type="PANTHER" id="PTHR43024:SF1">
    <property type="entry name" value="UDP-N-ACETYLMURAMOYL-TRIPEPTIDE--D-ALANYL-D-ALANINE LIGASE"/>
    <property type="match status" value="1"/>
</dbReference>
<name>A0A2W1L904_9BACL</name>
<dbReference type="InterPro" id="IPR005863">
    <property type="entry name" value="UDP-N-AcMur_synth"/>
</dbReference>
<protein>
    <recommendedName>
        <fullName evidence="10 11">UDP-N-acetylmuramoyl-tripeptide--D-alanyl-D-alanine ligase</fullName>
        <ecNumber evidence="10 11">6.3.2.10</ecNumber>
    </recommendedName>
    <alternativeName>
        <fullName evidence="10">D-alanyl-D-alanine-adding enzyme</fullName>
    </alternativeName>
</protein>
<dbReference type="SUPFAM" id="SSF63418">
    <property type="entry name" value="MurE/MurF N-terminal domain"/>
    <property type="match status" value="1"/>
</dbReference>
<evidence type="ECO:0000313" key="15">
    <source>
        <dbReference type="EMBL" id="PZD96668.1"/>
    </source>
</evidence>
<organism evidence="15 16">
    <name type="scientific">Paenibacillus sambharensis</name>
    <dbReference type="NCBI Taxonomy" id="1803190"/>
    <lineage>
        <taxon>Bacteria</taxon>
        <taxon>Bacillati</taxon>
        <taxon>Bacillota</taxon>
        <taxon>Bacilli</taxon>
        <taxon>Bacillales</taxon>
        <taxon>Paenibacillaceae</taxon>
        <taxon>Paenibacillus</taxon>
    </lineage>
</organism>
<evidence type="ECO:0000256" key="4">
    <source>
        <dbReference type="ARBA" id="ARBA00022741"/>
    </source>
</evidence>
<keyword evidence="3 10" id="KW-0132">Cell division</keyword>
<comment type="similarity">
    <text evidence="10">Belongs to the MurCDEF family. MurF subfamily.</text>
</comment>
<dbReference type="EC" id="6.3.2.10" evidence="10 11"/>
<dbReference type="NCBIfam" id="TIGR01143">
    <property type="entry name" value="murF"/>
    <property type="match status" value="1"/>
</dbReference>
<reference evidence="15 16" key="1">
    <citation type="submission" date="2018-06" db="EMBL/GenBank/DDBJ databases">
        <title>Paenibacillus imtechensis sp. nov.</title>
        <authorList>
            <person name="Pinnaka A.K."/>
            <person name="Singh H."/>
            <person name="Kaur M."/>
        </authorList>
    </citation>
    <scope>NUCLEOTIDE SEQUENCE [LARGE SCALE GENOMIC DNA]</scope>
    <source>
        <strain evidence="15 16">SMB1</strain>
    </source>
</reference>
<gene>
    <name evidence="10" type="primary">murF</name>
    <name evidence="15" type="ORF">DNH61_05545</name>
</gene>
<evidence type="ECO:0000256" key="3">
    <source>
        <dbReference type="ARBA" id="ARBA00022618"/>
    </source>
</evidence>
<evidence type="ECO:0000256" key="1">
    <source>
        <dbReference type="ARBA" id="ARBA00022490"/>
    </source>
</evidence>
<feature type="domain" description="Mur ligase C-terminal" evidence="13">
    <location>
        <begin position="331"/>
        <end position="455"/>
    </location>
</feature>
<comment type="pathway">
    <text evidence="10 11">Cell wall biogenesis; peptidoglycan biosynthesis.</text>
</comment>
<evidence type="ECO:0000256" key="5">
    <source>
        <dbReference type="ARBA" id="ARBA00022840"/>
    </source>
</evidence>
<dbReference type="InterPro" id="IPR000713">
    <property type="entry name" value="Mur_ligase_N"/>
</dbReference>
<dbReference type="InterPro" id="IPR035911">
    <property type="entry name" value="MurE/MurF_N"/>
</dbReference>
<evidence type="ECO:0000256" key="8">
    <source>
        <dbReference type="ARBA" id="ARBA00023306"/>
    </source>
</evidence>
<dbReference type="UniPathway" id="UPA00219"/>
<comment type="function">
    <text evidence="10 11">Involved in cell wall formation. Catalyzes the final step in the synthesis of UDP-N-acetylmuramoyl-pentapeptide, the precursor of murein.</text>
</comment>
<dbReference type="Gene3D" id="3.40.1190.10">
    <property type="entry name" value="Mur-like, catalytic domain"/>
    <property type="match status" value="1"/>
</dbReference>
<evidence type="ECO:0000256" key="9">
    <source>
        <dbReference type="ARBA" id="ARBA00023316"/>
    </source>
</evidence>
<evidence type="ECO:0000256" key="10">
    <source>
        <dbReference type="HAMAP-Rule" id="MF_02019"/>
    </source>
</evidence>
<dbReference type="GO" id="GO:0005524">
    <property type="term" value="F:ATP binding"/>
    <property type="evidence" value="ECO:0007669"/>
    <property type="project" value="UniProtKB-UniRule"/>
</dbReference>
<feature type="domain" description="Mur ligase central" evidence="14">
    <location>
        <begin position="119"/>
        <end position="308"/>
    </location>
</feature>
<dbReference type="GO" id="GO:0008360">
    <property type="term" value="P:regulation of cell shape"/>
    <property type="evidence" value="ECO:0007669"/>
    <property type="project" value="UniProtKB-KW"/>
</dbReference>
<dbReference type="SUPFAM" id="SSF53244">
    <property type="entry name" value="MurD-like peptide ligases, peptide-binding domain"/>
    <property type="match status" value="1"/>
</dbReference>
<feature type="binding site" evidence="10">
    <location>
        <begin position="121"/>
        <end position="127"/>
    </location>
    <ligand>
        <name>ATP</name>
        <dbReference type="ChEBI" id="CHEBI:30616"/>
    </ligand>
</feature>
<dbReference type="SUPFAM" id="SSF53623">
    <property type="entry name" value="MurD-like peptide ligases, catalytic domain"/>
    <property type="match status" value="1"/>
</dbReference>
<dbReference type="GO" id="GO:0009252">
    <property type="term" value="P:peptidoglycan biosynthetic process"/>
    <property type="evidence" value="ECO:0007669"/>
    <property type="project" value="UniProtKB-UniRule"/>
</dbReference>
<dbReference type="GO" id="GO:0051301">
    <property type="term" value="P:cell division"/>
    <property type="evidence" value="ECO:0007669"/>
    <property type="project" value="UniProtKB-KW"/>
</dbReference>
<dbReference type="HAMAP" id="MF_02019">
    <property type="entry name" value="MurF"/>
    <property type="match status" value="1"/>
</dbReference>
<keyword evidence="16" id="KW-1185">Reference proteome</keyword>
<keyword evidence="4 10" id="KW-0547">Nucleotide-binding</keyword>
<keyword evidence="6 10" id="KW-0133">Cell shape</keyword>
<comment type="caution">
    <text evidence="15">The sequence shown here is derived from an EMBL/GenBank/DDBJ whole genome shotgun (WGS) entry which is preliminary data.</text>
</comment>
<evidence type="ECO:0000259" key="14">
    <source>
        <dbReference type="Pfam" id="PF08245"/>
    </source>
</evidence>
<keyword evidence="8 10" id="KW-0131">Cell cycle</keyword>
<evidence type="ECO:0000256" key="11">
    <source>
        <dbReference type="RuleBase" id="RU004136"/>
    </source>
</evidence>
<keyword evidence="2 10" id="KW-0436">Ligase</keyword>
<feature type="domain" description="Mur ligase N-terminal catalytic" evidence="12">
    <location>
        <begin position="34"/>
        <end position="81"/>
    </location>
</feature>
<dbReference type="InterPro" id="IPR036615">
    <property type="entry name" value="Mur_ligase_C_dom_sf"/>
</dbReference>
<proteinExistence type="inferred from homology"/>
<dbReference type="Pfam" id="PF01225">
    <property type="entry name" value="Mur_ligase"/>
    <property type="match status" value="1"/>
</dbReference>
<dbReference type="Pfam" id="PF08245">
    <property type="entry name" value="Mur_ligase_M"/>
    <property type="match status" value="1"/>
</dbReference>
<accession>A0A2W1L904</accession>
<comment type="subcellular location">
    <subcellularLocation>
        <location evidence="10 11">Cytoplasm</location>
    </subcellularLocation>
</comment>
<dbReference type="Gene3D" id="3.90.190.20">
    <property type="entry name" value="Mur ligase, C-terminal domain"/>
    <property type="match status" value="1"/>
</dbReference>
<dbReference type="Pfam" id="PF02875">
    <property type="entry name" value="Mur_ligase_C"/>
    <property type="match status" value="1"/>
</dbReference>
<dbReference type="GO" id="GO:0005737">
    <property type="term" value="C:cytoplasm"/>
    <property type="evidence" value="ECO:0007669"/>
    <property type="project" value="UniProtKB-SubCell"/>
</dbReference>
<dbReference type="InterPro" id="IPR013221">
    <property type="entry name" value="Mur_ligase_cen"/>
</dbReference>
<dbReference type="GO" id="GO:0071555">
    <property type="term" value="P:cell wall organization"/>
    <property type="evidence" value="ECO:0007669"/>
    <property type="project" value="UniProtKB-KW"/>
</dbReference>
<evidence type="ECO:0000259" key="13">
    <source>
        <dbReference type="Pfam" id="PF02875"/>
    </source>
</evidence>
<keyword evidence="7 10" id="KW-0573">Peptidoglycan synthesis</keyword>
<dbReference type="AlphaFoldDB" id="A0A2W1L904"/>
<sequence length="474" mass="51226">MIRRTINELAAMAGAELANTNANRNAMVETDRLIEGVMTDTRAAKPGSLFVPIRGERFDGHDFVQDAVNNGAAAALWCRDVVIPDGLTIPLLLVDDTLAAIQQLSAAYRSHLKTKVIGITGSNGKTSTKDILAGLLATTFKTQKTPGNFNNHLGVPLTLLQLEEDTEMAVVEMGMSDLGEIAMLSRLAQPDAAIITSISEVHLGDLHTRERIIEAKLEIMQGLQPGSPLIYNADNPQFVRALGANPLIDELKLVPFGSEAGHAYYPTGYVTNETGTTFTISDRACPVLFTPLLGRHQMLNALGAIAAARYCGVTYENIRQGLREAAVTGMRNEQIRLGSSLVINDAYKSNPASLRAALDMLYCVHPDKKKIAVIGNMVELGEEAAELHRNIGSELQMEQIDLLVTIGEMAAELGAAARARYPQAAVLHCEDKAAITELLREQLREPSVVLIKGSRALQLEDIITALRTEESVAS</sequence>
<evidence type="ECO:0000259" key="12">
    <source>
        <dbReference type="Pfam" id="PF01225"/>
    </source>
</evidence>
<keyword evidence="9 10" id="KW-0961">Cell wall biogenesis/degradation</keyword>
<dbReference type="GO" id="GO:0008766">
    <property type="term" value="F:UDP-N-acetylmuramoylalanyl-D-glutamyl-2,6-diaminopimelate-D-alanyl-D-alanine ligase activity"/>
    <property type="evidence" value="ECO:0007669"/>
    <property type="project" value="RHEA"/>
</dbReference>
<dbReference type="GO" id="GO:0047480">
    <property type="term" value="F:UDP-N-acetylmuramoyl-tripeptide-D-alanyl-D-alanine ligase activity"/>
    <property type="evidence" value="ECO:0007669"/>
    <property type="project" value="UniProtKB-UniRule"/>
</dbReference>
<evidence type="ECO:0000256" key="6">
    <source>
        <dbReference type="ARBA" id="ARBA00022960"/>
    </source>
</evidence>
<dbReference type="PANTHER" id="PTHR43024">
    <property type="entry name" value="UDP-N-ACETYLMURAMOYL-TRIPEPTIDE--D-ALANYL-D-ALANINE LIGASE"/>
    <property type="match status" value="1"/>
</dbReference>
<evidence type="ECO:0000256" key="2">
    <source>
        <dbReference type="ARBA" id="ARBA00022598"/>
    </source>
</evidence>
<keyword evidence="5 10" id="KW-0067">ATP-binding</keyword>
<dbReference type="InterPro" id="IPR036565">
    <property type="entry name" value="Mur-like_cat_sf"/>
</dbReference>
<dbReference type="OrthoDB" id="9801978at2"/>
<comment type="catalytic activity">
    <reaction evidence="10 11">
        <text>D-alanyl-D-alanine + UDP-N-acetyl-alpha-D-muramoyl-L-alanyl-gamma-D-glutamyl-meso-2,6-diaminopimelate + ATP = UDP-N-acetyl-alpha-D-muramoyl-L-alanyl-gamma-D-glutamyl-meso-2,6-diaminopimeloyl-D-alanyl-D-alanine + ADP + phosphate + H(+)</text>
        <dbReference type="Rhea" id="RHEA:28374"/>
        <dbReference type="ChEBI" id="CHEBI:15378"/>
        <dbReference type="ChEBI" id="CHEBI:30616"/>
        <dbReference type="ChEBI" id="CHEBI:43474"/>
        <dbReference type="ChEBI" id="CHEBI:57822"/>
        <dbReference type="ChEBI" id="CHEBI:61386"/>
        <dbReference type="ChEBI" id="CHEBI:83905"/>
        <dbReference type="ChEBI" id="CHEBI:456216"/>
        <dbReference type="EC" id="6.3.2.10"/>
    </reaction>
</comment>
<dbReference type="Gene3D" id="3.40.1390.10">
    <property type="entry name" value="MurE/MurF, N-terminal domain"/>
    <property type="match status" value="1"/>
</dbReference>
<keyword evidence="1 10" id="KW-0963">Cytoplasm</keyword>
<dbReference type="Proteomes" id="UP000249522">
    <property type="component" value="Unassembled WGS sequence"/>
</dbReference>
<dbReference type="RefSeq" id="WP_111145679.1">
    <property type="nucleotide sequence ID" value="NZ_QKRB01000036.1"/>
</dbReference>
<dbReference type="EMBL" id="QKRB01000036">
    <property type="protein sequence ID" value="PZD96668.1"/>
    <property type="molecule type" value="Genomic_DNA"/>
</dbReference>
<dbReference type="InterPro" id="IPR004101">
    <property type="entry name" value="Mur_ligase_C"/>
</dbReference>